<dbReference type="EMBL" id="CAUYUJ010015060">
    <property type="protein sequence ID" value="CAK0849442.1"/>
    <property type="molecule type" value="Genomic_DNA"/>
</dbReference>
<name>A0ABN9TW21_9DINO</name>
<organism evidence="1 2">
    <name type="scientific">Prorocentrum cordatum</name>
    <dbReference type="NCBI Taxonomy" id="2364126"/>
    <lineage>
        <taxon>Eukaryota</taxon>
        <taxon>Sar</taxon>
        <taxon>Alveolata</taxon>
        <taxon>Dinophyceae</taxon>
        <taxon>Prorocentrales</taxon>
        <taxon>Prorocentraceae</taxon>
        <taxon>Prorocentrum</taxon>
    </lineage>
</organism>
<reference evidence="1" key="1">
    <citation type="submission" date="2023-10" db="EMBL/GenBank/DDBJ databases">
        <authorList>
            <person name="Chen Y."/>
            <person name="Shah S."/>
            <person name="Dougan E. K."/>
            <person name="Thang M."/>
            <person name="Chan C."/>
        </authorList>
    </citation>
    <scope>NUCLEOTIDE SEQUENCE [LARGE SCALE GENOMIC DNA]</scope>
</reference>
<comment type="caution">
    <text evidence="1">The sequence shown here is derived from an EMBL/GenBank/DDBJ whole genome shotgun (WGS) entry which is preliminary data.</text>
</comment>
<sequence length="131" mass="13962">MTNVNCPLIAASPSSAGHVLHFVADLRYLRRALRHNTGVLNKHGHPVRTLTVPSASGSECNMFVAVCRLVLLFGRLSGRFHPLLQDQRSAVLPPQGGVVNGGVALGGGGRSEERGPQPAAHLRCVFAERQP</sequence>
<keyword evidence="2" id="KW-1185">Reference proteome</keyword>
<gene>
    <name evidence="1" type="ORF">PCOR1329_LOCUS42125</name>
</gene>
<proteinExistence type="predicted"/>
<evidence type="ECO:0000313" key="2">
    <source>
        <dbReference type="Proteomes" id="UP001189429"/>
    </source>
</evidence>
<protein>
    <submittedName>
        <fullName evidence="1">Uncharacterized protein</fullName>
    </submittedName>
</protein>
<evidence type="ECO:0000313" key="1">
    <source>
        <dbReference type="EMBL" id="CAK0849442.1"/>
    </source>
</evidence>
<accession>A0ABN9TW21</accession>
<dbReference type="Proteomes" id="UP001189429">
    <property type="component" value="Unassembled WGS sequence"/>
</dbReference>